<dbReference type="PANTHER" id="PTHR19139">
    <property type="entry name" value="AQUAPORIN TRANSPORTER"/>
    <property type="match status" value="1"/>
</dbReference>
<reference evidence="8" key="1">
    <citation type="journal article" date="2020" name="Stud. Mycol.">
        <title>101 Dothideomycetes genomes: a test case for predicting lifestyles and emergence of pathogens.</title>
        <authorList>
            <person name="Haridas S."/>
            <person name="Albert R."/>
            <person name="Binder M."/>
            <person name="Bloem J."/>
            <person name="Labutti K."/>
            <person name="Salamov A."/>
            <person name="Andreopoulos B."/>
            <person name="Baker S."/>
            <person name="Barry K."/>
            <person name="Bills G."/>
            <person name="Bluhm B."/>
            <person name="Cannon C."/>
            <person name="Castanera R."/>
            <person name="Culley D."/>
            <person name="Daum C."/>
            <person name="Ezra D."/>
            <person name="Gonzalez J."/>
            <person name="Henrissat B."/>
            <person name="Kuo A."/>
            <person name="Liang C."/>
            <person name="Lipzen A."/>
            <person name="Lutzoni F."/>
            <person name="Magnuson J."/>
            <person name="Mondo S."/>
            <person name="Nolan M."/>
            <person name="Ohm R."/>
            <person name="Pangilinan J."/>
            <person name="Park H.-J."/>
            <person name="Ramirez L."/>
            <person name="Alfaro M."/>
            <person name="Sun H."/>
            <person name="Tritt A."/>
            <person name="Yoshinaga Y."/>
            <person name="Zwiers L.-H."/>
            <person name="Turgeon B."/>
            <person name="Goodwin S."/>
            <person name="Spatafora J."/>
            <person name="Crous P."/>
            <person name="Grigoriev I."/>
        </authorList>
    </citation>
    <scope>NUCLEOTIDE SEQUENCE</scope>
    <source>
        <strain evidence="8">CBS 122367</strain>
    </source>
</reference>
<dbReference type="InterPro" id="IPR023271">
    <property type="entry name" value="Aquaporin-like"/>
</dbReference>
<name>A0A6G1JKX2_9PLEO</name>
<keyword evidence="9" id="KW-1185">Reference proteome</keyword>
<organism evidence="8 9">
    <name type="scientific">Lentithecium fluviatile CBS 122367</name>
    <dbReference type="NCBI Taxonomy" id="1168545"/>
    <lineage>
        <taxon>Eukaryota</taxon>
        <taxon>Fungi</taxon>
        <taxon>Dikarya</taxon>
        <taxon>Ascomycota</taxon>
        <taxon>Pezizomycotina</taxon>
        <taxon>Dothideomycetes</taxon>
        <taxon>Pleosporomycetidae</taxon>
        <taxon>Pleosporales</taxon>
        <taxon>Massarineae</taxon>
        <taxon>Lentitheciaceae</taxon>
        <taxon>Lentithecium</taxon>
    </lineage>
</organism>
<comment type="subcellular location">
    <subcellularLocation>
        <location evidence="1">Membrane</location>
        <topology evidence="1">Multi-pass membrane protein</topology>
    </subcellularLocation>
</comment>
<sequence length="311" mass="33846">MDDKIDSSWRRRLRKIRNIPVLPHHNGHDLHLTTSEGKVYIIDQFNEKVPMTVRNHIIAMLSEFVGTFLFIFVGLGGNSVVNNTAAQQLQPAGGNLSADPSKILFTAIAWGMSVIVNAWAFFRVSGGLFNPAVSIAMMAIRAISPLRGGLMIATQMVASIAAAAACYRLLPEGSLATTELGTQTSVVQGLFIEMFLTAQVVLAVFMLATEKHKATYIAPVGIGLAVFATIMMGAAYTGASLNPARSFAVCVVLGSFASYHWIYWLGPAMGSLLAVSFYLLIRKLEYWTVNPDVDTYETKVGHDIMVVKDRV</sequence>
<feature type="transmembrane region" description="Helical" evidence="7">
    <location>
        <begin position="103"/>
        <end position="129"/>
    </location>
</feature>
<evidence type="ECO:0000256" key="1">
    <source>
        <dbReference type="ARBA" id="ARBA00004141"/>
    </source>
</evidence>
<evidence type="ECO:0000313" key="9">
    <source>
        <dbReference type="Proteomes" id="UP000799291"/>
    </source>
</evidence>
<dbReference type="GO" id="GO:0015250">
    <property type="term" value="F:water channel activity"/>
    <property type="evidence" value="ECO:0007669"/>
    <property type="project" value="TreeGrafter"/>
</dbReference>
<accession>A0A6G1JKX2</accession>
<dbReference type="PANTHER" id="PTHR19139:SF199">
    <property type="entry name" value="MIP17260P"/>
    <property type="match status" value="1"/>
</dbReference>
<feature type="transmembrane region" description="Helical" evidence="7">
    <location>
        <begin position="190"/>
        <end position="209"/>
    </location>
</feature>
<dbReference type="Proteomes" id="UP000799291">
    <property type="component" value="Unassembled WGS sequence"/>
</dbReference>
<dbReference type="OrthoDB" id="3222at2759"/>
<keyword evidence="4 7" id="KW-1133">Transmembrane helix</keyword>
<evidence type="ECO:0000256" key="3">
    <source>
        <dbReference type="ARBA" id="ARBA00022692"/>
    </source>
</evidence>
<keyword evidence="3 6" id="KW-0812">Transmembrane</keyword>
<evidence type="ECO:0000256" key="7">
    <source>
        <dbReference type="SAM" id="Phobius"/>
    </source>
</evidence>
<evidence type="ECO:0000256" key="2">
    <source>
        <dbReference type="ARBA" id="ARBA00006175"/>
    </source>
</evidence>
<feature type="transmembrane region" description="Helical" evidence="7">
    <location>
        <begin position="57"/>
        <end position="75"/>
    </location>
</feature>
<dbReference type="AlphaFoldDB" id="A0A6G1JKX2"/>
<keyword evidence="5 7" id="KW-0472">Membrane</keyword>
<dbReference type="SUPFAM" id="SSF81338">
    <property type="entry name" value="Aquaporin-like"/>
    <property type="match status" value="1"/>
</dbReference>
<feature type="transmembrane region" description="Helical" evidence="7">
    <location>
        <begin position="261"/>
        <end position="281"/>
    </location>
</feature>
<evidence type="ECO:0000313" key="8">
    <source>
        <dbReference type="EMBL" id="KAF2691078.1"/>
    </source>
</evidence>
<feature type="transmembrane region" description="Helical" evidence="7">
    <location>
        <begin position="216"/>
        <end position="236"/>
    </location>
</feature>
<dbReference type="EMBL" id="MU005570">
    <property type="protein sequence ID" value="KAF2691078.1"/>
    <property type="molecule type" value="Genomic_DNA"/>
</dbReference>
<dbReference type="GO" id="GO:0005886">
    <property type="term" value="C:plasma membrane"/>
    <property type="evidence" value="ECO:0007669"/>
    <property type="project" value="TreeGrafter"/>
</dbReference>
<dbReference type="Gene3D" id="1.20.1080.10">
    <property type="entry name" value="Glycerol uptake facilitator protein"/>
    <property type="match status" value="1"/>
</dbReference>
<dbReference type="Pfam" id="PF00230">
    <property type="entry name" value="MIP"/>
    <property type="match status" value="1"/>
</dbReference>
<dbReference type="PRINTS" id="PR00783">
    <property type="entry name" value="MINTRINSICP"/>
</dbReference>
<protein>
    <submittedName>
        <fullName evidence="8">Aquaporin-like protein</fullName>
    </submittedName>
</protein>
<evidence type="ECO:0000256" key="6">
    <source>
        <dbReference type="RuleBase" id="RU000477"/>
    </source>
</evidence>
<comment type="similarity">
    <text evidence="2 6">Belongs to the MIP/aquaporin (TC 1.A.8) family.</text>
</comment>
<proteinExistence type="inferred from homology"/>
<gene>
    <name evidence="8" type="ORF">K458DRAFT_474061</name>
</gene>
<evidence type="ECO:0000256" key="4">
    <source>
        <dbReference type="ARBA" id="ARBA00022989"/>
    </source>
</evidence>
<dbReference type="InterPro" id="IPR000425">
    <property type="entry name" value="MIP"/>
</dbReference>
<feature type="transmembrane region" description="Helical" evidence="7">
    <location>
        <begin position="150"/>
        <end position="170"/>
    </location>
</feature>
<keyword evidence="6" id="KW-0813">Transport</keyword>
<dbReference type="InterPro" id="IPR034294">
    <property type="entry name" value="Aquaporin_transptr"/>
</dbReference>
<evidence type="ECO:0000256" key="5">
    <source>
        <dbReference type="ARBA" id="ARBA00023136"/>
    </source>
</evidence>